<accession>A0ACB8ZDW6</accession>
<proteinExistence type="predicted"/>
<protein>
    <submittedName>
        <fullName evidence="1">Uncharacterized protein</fullName>
    </submittedName>
</protein>
<evidence type="ECO:0000313" key="2">
    <source>
        <dbReference type="Proteomes" id="UP001056120"/>
    </source>
</evidence>
<reference evidence="2" key="1">
    <citation type="journal article" date="2022" name="Mol. Ecol. Resour.">
        <title>The genomes of chicory, endive, great burdock and yacon provide insights into Asteraceae palaeo-polyploidization history and plant inulin production.</title>
        <authorList>
            <person name="Fan W."/>
            <person name="Wang S."/>
            <person name="Wang H."/>
            <person name="Wang A."/>
            <person name="Jiang F."/>
            <person name="Liu H."/>
            <person name="Zhao H."/>
            <person name="Xu D."/>
            <person name="Zhang Y."/>
        </authorList>
    </citation>
    <scope>NUCLEOTIDE SEQUENCE [LARGE SCALE GENOMIC DNA]</scope>
    <source>
        <strain evidence="2">cv. Yunnan</strain>
    </source>
</reference>
<dbReference type="Proteomes" id="UP001056120">
    <property type="component" value="Linkage Group LG26"/>
</dbReference>
<sequence length="390" mass="43769">MAASSASKWVHLLCTSLLLCIEIIQCSVTYDNKSLIINGHRRILFSGSIHYPRSSPQMWEDLIQKAKDGGGFPVWLKYIENEYGADTEAYGAAGHAYMTWAAKMAVGLNTGVPWVMCKQNDAPDPIAHVFSSRTDGCAAFLANYNINSSTTVTFRNSRYDLPPWSISILPDCKTVTFNTAQVRPKTSFVNWLPTNVNKLVWQTFNEDVSLVDSDSKMTVSGLLDQLSVTRDASDYLWYSTSVMINPSELHQTTLRVQSEGHALHVFINSQLAEQRATFRVIENGSFRARCVAWGRSRFEGYNPSEMVIPGWLERLAAMAMMVAVSRREERVGLILGHNQDKESCFLYWESLKHSCRELIGLVGGHGDDGGGDDEDWWVTYIDTVLAYSNF</sequence>
<evidence type="ECO:0000313" key="1">
    <source>
        <dbReference type="EMBL" id="KAI3695501.1"/>
    </source>
</evidence>
<reference evidence="1 2" key="2">
    <citation type="journal article" date="2022" name="Mol. Ecol. Resour.">
        <title>The genomes of chicory, endive, great burdock and yacon provide insights into Asteraceae paleo-polyploidization history and plant inulin production.</title>
        <authorList>
            <person name="Fan W."/>
            <person name="Wang S."/>
            <person name="Wang H."/>
            <person name="Wang A."/>
            <person name="Jiang F."/>
            <person name="Liu H."/>
            <person name="Zhao H."/>
            <person name="Xu D."/>
            <person name="Zhang Y."/>
        </authorList>
    </citation>
    <scope>NUCLEOTIDE SEQUENCE [LARGE SCALE GENOMIC DNA]</scope>
    <source>
        <strain evidence="2">cv. Yunnan</strain>
        <tissue evidence="1">Leaves</tissue>
    </source>
</reference>
<dbReference type="EMBL" id="CM042043">
    <property type="protein sequence ID" value="KAI3695501.1"/>
    <property type="molecule type" value="Genomic_DNA"/>
</dbReference>
<keyword evidence="2" id="KW-1185">Reference proteome</keyword>
<comment type="caution">
    <text evidence="1">The sequence shown here is derived from an EMBL/GenBank/DDBJ whole genome shotgun (WGS) entry which is preliminary data.</text>
</comment>
<organism evidence="1 2">
    <name type="scientific">Smallanthus sonchifolius</name>
    <dbReference type="NCBI Taxonomy" id="185202"/>
    <lineage>
        <taxon>Eukaryota</taxon>
        <taxon>Viridiplantae</taxon>
        <taxon>Streptophyta</taxon>
        <taxon>Embryophyta</taxon>
        <taxon>Tracheophyta</taxon>
        <taxon>Spermatophyta</taxon>
        <taxon>Magnoliopsida</taxon>
        <taxon>eudicotyledons</taxon>
        <taxon>Gunneridae</taxon>
        <taxon>Pentapetalae</taxon>
        <taxon>asterids</taxon>
        <taxon>campanulids</taxon>
        <taxon>Asterales</taxon>
        <taxon>Asteraceae</taxon>
        <taxon>Asteroideae</taxon>
        <taxon>Heliantheae alliance</taxon>
        <taxon>Millerieae</taxon>
        <taxon>Smallanthus</taxon>
    </lineage>
</organism>
<name>A0ACB8ZDW6_9ASTR</name>
<gene>
    <name evidence="1" type="ORF">L1987_78498</name>
</gene>